<dbReference type="InterPro" id="IPR037481">
    <property type="entry name" value="LacX"/>
</dbReference>
<dbReference type="CDD" id="cd09024">
    <property type="entry name" value="Aldose_epim_lacX"/>
    <property type="match status" value="1"/>
</dbReference>
<dbReference type="InterPro" id="IPR008183">
    <property type="entry name" value="Aldose_1/G6P_1-epimerase"/>
</dbReference>
<dbReference type="Pfam" id="PF01263">
    <property type="entry name" value="Aldose_epim"/>
    <property type="match status" value="1"/>
</dbReference>
<evidence type="ECO:0000313" key="1">
    <source>
        <dbReference type="EMBL" id="QNO18380.1"/>
    </source>
</evidence>
<dbReference type="GO" id="GO:0016853">
    <property type="term" value="F:isomerase activity"/>
    <property type="evidence" value="ECO:0007669"/>
    <property type="project" value="InterPro"/>
</dbReference>
<dbReference type="InterPro" id="IPR014718">
    <property type="entry name" value="GH-type_carb-bd"/>
</dbReference>
<dbReference type="Proteomes" id="UP000516046">
    <property type="component" value="Chromosome"/>
</dbReference>
<keyword evidence="2" id="KW-1185">Reference proteome</keyword>
<protein>
    <submittedName>
        <fullName evidence="1">Aldose 1-epimerase family protein</fullName>
    </submittedName>
</protein>
<dbReference type="SUPFAM" id="SSF74650">
    <property type="entry name" value="Galactose mutarotase-like"/>
    <property type="match status" value="1"/>
</dbReference>
<gene>
    <name evidence="1" type="ORF">H6X83_01560</name>
</gene>
<dbReference type="GO" id="GO:0005975">
    <property type="term" value="P:carbohydrate metabolic process"/>
    <property type="evidence" value="ECO:0007669"/>
    <property type="project" value="InterPro"/>
</dbReference>
<dbReference type="EMBL" id="CP060696">
    <property type="protein sequence ID" value="QNO18380.1"/>
    <property type="molecule type" value="Genomic_DNA"/>
</dbReference>
<evidence type="ECO:0000313" key="2">
    <source>
        <dbReference type="Proteomes" id="UP000516046"/>
    </source>
</evidence>
<dbReference type="KEGG" id="caml:H6X83_01560"/>
<organism evidence="1 2">
    <name type="scientific">Caproicibacterium amylolyticum</name>
    <dbReference type="NCBI Taxonomy" id="2766537"/>
    <lineage>
        <taxon>Bacteria</taxon>
        <taxon>Bacillati</taxon>
        <taxon>Bacillota</taxon>
        <taxon>Clostridia</taxon>
        <taxon>Eubacteriales</taxon>
        <taxon>Oscillospiraceae</taxon>
        <taxon>Caproicibacterium</taxon>
    </lineage>
</organism>
<dbReference type="RefSeq" id="WP_212507443.1">
    <property type="nucleotide sequence ID" value="NZ_CP060696.1"/>
</dbReference>
<dbReference type="AlphaFoldDB" id="A0A7G9WI68"/>
<sequence>MITTIENKNLSVKIDSLGAQLNSISLNGREYLWQGDPKWWPRRAPVLFPIVGSLRGGQAESAAGTCRMGRHGLARNLEHKILRQTAEAVTYELTSTADTLEQYPYDFRLCMSYRITAPGTLENRFAVTNTGKHPMPFVVGGHPAFQVPAGQAEGEAFEDYELRFTKKMTCTSPVLVGKDGLLDFTNQIPVLHNASILPLSHRLFDHDALVFEQVPNNTITLIGRKSEHGVRVDFPGFDYLGIWSAAGDAPFVALEPWTGCSTATDEDNCFEHKRGMRSLAPGETAEYAFSISVF</sequence>
<accession>A0A7G9WI68</accession>
<reference evidence="1 2" key="1">
    <citation type="submission" date="2020-08" db="EMBL/GenBank/DDBJ databases">
        <authorList>
            <person name="Ren C."/>
            <person name="Gu Y."/>
            <person name="Xu Y."/>
        </authorList>
    </citation>
    <scope>NUCLEOTIDE SEQUENCE [LARGE SCALE GENOMIC DNA]</scope>
    <source>
        <strain evidence="1 2">LBM18003</strain>
    </source>
</reference>
<name>A0A7G9WI68_9FIRM</name>
<proteinExistence type="predicted"/>
<dbReference type="Gene3D" id="2.70.98.10">
    <property type="match status" value="1"/>
</dbReference>
<dbReference type="GO" id="GO:0030246">
    <property type="term" value="F:carbohydrate binding"/>
    <property type="evidence" value="ECO:0007669"/>
    <property type="project" value="InterPro"/>
</dbReference>
<dbReference type="InterPro" id="IPR011013">
    <property type="entry name" value="Gal_mutarotase_sf_dom"/>
</dbReference>